<dbReference type="AlphaFoldDB" id="A0A371RFL6"/>
<keyword evidence="4" id="KW-0413">Isomerase</keyword>
<gene>
    <name evidence="4" type="primary">maiA</name>
    <name evidence="4" type="ORF">DX908_02480</name>
</gene>
<dbReference type="PROSITE" id="PS50404">
    <property type="entry name" value="GST_NTER"/>
    <property type="match status" value="1"/>
</dbReference>
<evidence type="ECO:0000256" key="1">
    <source>
        <dbReference type="ARBA" id="ARBA00010007"/>
    </source>
</evidence>
<dbReference type="InterPro" id="IPR010987">
    <property type="entry name" value="Glutathione-S-Trfase_C-like"/>
</dbReference>
<evidence type="ECO:0000259" key="2">
    <source>
        <dbReference type="PROSITE" id="PS50404"/>
    </source>
</evidence>
<evidence type="ECO:0000259" key="3">
    <source>
        <dbReference type="PROSITE" id="PS50405"/>
    </source>
</evidence>
<reference evidence="4 5" key="1">
    <citation type="submission" date="2018-08" db="EMBL/GenBank/DDBJ databases">
        <title>Parvularcula sp. SM1705, isolated from surface water of the South Sea China.</title>
        <authorList>
            <person name="Sun L."/>
        </authorList>
    </citation>
    <scope>NUCLEOTIDE SEQUENCE [LARGE SCALE GENOMIC DNA]</scope>
    <source>
        <strain evidence="4 5">SM1705</strain>
    </source>
</reference>
<dbReference type="Gene3D" id="1.20.1050.10">
    <property type="match status" value="1"/>
</dbReference>
<dbReference type="GO" id="GO:0005737">
    <property type="term" value="C:cytoplasm"/>
    <property type="evidence" value="ECO:0007669"/>
    <property type="project" value="InterPro"/>
</dbReference>
<dbReference type="RefSeq" id="WP_116390877.1">
    <property type="nucleotide sequence ID" value="NZ_QUQO01000001.1"/>
</dbReference>
<feature type="domain" description="GST N-terminal" evidence="2">
    <location>
        <begin position="1"/>
        <end position="81"/>
    </location>
</feature>
<protein>
    <submittedName>
        <fullName evidence="4">Maleylacetoacetate isomerase</fullName>
        <ecNumber evidence="4">5.2.1.2</ecNumber>
    </submittedName>
</protein>
<dbReference type="InterPro" id="IPR034330">
    <property type="entry name" value="GST_Zeta_C"/>
</dbReference>
<comment type="caution">
    <text evidence="4">The sequence shown here is derived from an EMBL/GenBank/DDBJ whole genome shotgun (WGS) entry which is preliminary data.</text>
</comment>
<dbReference type="PANTHER" id="PTHR42673">
    <property type="entry name" value="MALEYLACETOACETATE ISOMERASE"/>
    <property type="match status" value="1"/>
</dbReference>
<dbReference type="GO" id="GO:0006749">
    <property type="term" value="P:glutathione metabolic process"/>
    <property type="evidence" value="ECO:0007669"/>
    <property type="project" value="TreeGrafter"/>
</dbReference>
<dbReference type="SFLD" id="SFLDG00358">
    <property type="entry name" value="Main_(cytGST)"/>
    <property type="match status" value="1"/>
</dbReference>
<dbReference type="PROSITE" id="PS50405">
    <property type="entry name" value="GST_CTER"/>
    <property type="match status" value="1"/>
</dbReference>
<dbReference type="SUPFAM" id="SSF47616">
    <property type="entry name" value="GST C-terminal domain-like"/>
    <property type="match status" value="1"/>
</dbReference>
<dbReference type="EC" id="5.2.1.2" evidence="4"/>
<dbReference type="GO" id="GO:0016034">
    <property type="term" value="F:maleylacetoacetate isomerase activity"/>
    <property type="evidence" value="ECO:0007669"/>
    <property type="project" value="UniProtKB-EC"/>
</dbReference>
<dbReference type="GO" id="GO:0004364">
    <property type="term" value="F:glutathione transferase activity"/>
    <property type="evidence" value="ECO:0007669"/>
    <property type="project" value="TreeGrafter"/>
</dbReference>
<dbReference type="NCBIfam" id="TIGR01262">
    <property type="entry name" value="maiA"/>
    <property type="match status" value="1"/>
</dbReference>
<dbReference type="Proteomes" id="UP000264589">
    <property type="component" value="Unassembled WGS sequence"/>
</dbReference>
<dbReference type="EMBL" id="QUQO01000001">
    <property type="protein sequence ID" value="RFB04249.1"/>
    <property type="molecule type" value="Genomic_DNA"/>
</dbReference>
<keyword evidence="5" id="KW-1185">Reference proteome</keyword>
<sequence length="215" mass="23497">MKLYGYWRSGTSYRTRLGLALKGIEVEHIPVDLTTGAQKSPEYMADNPQGLVPTLVLDDGTAIAQSGAILEYLDEKFPARPLLPAGVKARAHVRQICQIVGCDIHPLNNLRILKHLKNEFDQPQSGVDDWAGRWIAEGFDAFEALLGADQGRGAFSFGGRPGMAECYLIPQIYSARRFNVDVARWPLILGVEEATLALPEVAAALPENQADAKPS</sequence>
<dbReference type="InterPro" id="IPR036282">
    <property type="entry name" value="Glutathione-S-Trfase_C_sf"/>
</dbReference>
<dbReference type="FunCoup" id="A0A371RFL6">
    <property type="interactions" value="284"/>
</dbReference>
<proteinExistence type="inferred from homology"/>
<dbReference type="Pfam" id="PF02798">
    <property type="entry name" value="GST_N"/>
    <property type="match status" value="1"/>
</dbReference>
<dbReference type="InterPro" id="IPR005955">
    <property type="entry name" value="GST_Zeta"/>
</dbReference>
<comment type="similarity">
    <text evidence="1">Belongs to the GST superfamily. Zeta family.</text>
</comment>
<dbReference type="GO" id="GO:0006559">
    <property type="term" value="P:L-phenylalanine catabolic process"/>
    <property type="evidence" value="ECO:0007669"/>
    <property type="project" value="TreeGrafter"/>
</dbReference>
<dbReference type="SUPFAM" id="SSF52833">
    <property type="entry name" value="Thioredoxin-like"/>
    <property type="match status" value="1"/>
</dbReference>
<feature type="domain" description="GST C-terminal" evidence="3">
    <location>
        <begin position="86"/>
        <end position="214"/>
    </location>
</feature>
<dbReference type="InterPro" id="IPR034333">
    <property type="entry name" value="GST_Zeta_N"/>
</dbReference>
<dbReference type="PANTHER" id="PTHR42673:SF21">
    <property type="entry name" value="GLUTATHIONE S-TRANSFERASE YFCF"/>
    <property type="match status" value="1"/>
</dbReference>
<dbReference type="CDD" id="cd03191">
    <property type="entry name" value="GST_C_Zeta"/>
    <property type="match status" value="1"/>
</dbReference>
<name>A0A371RFL6_9PROT</name>
<organism evidence="4 5">
    <name type="scientific">Parvularcula marina</name>
    <dbReference type="NCBI Taxonomy" id="2292771"/>
    <lineage>
        <taxon>Bacteria</taxon>
        <taxon>Pseudomonadati</taxon>
        <taxon>Pseudomonadota</taxon>
        <taxon>Alphaproteobacteria</taxon>
        <taxon>Parvularculales</taxon>
        <taxon>Parvularculaceae</taxon>
        <taxon>Parvularcula</taxon>
    </lineage>
</organism>
<evidence type="ECO:0000313" key="5">
    <source>
        <dbReference type="Proteomes" id="UP000264589"/>
    </source>
</evidence>
<dbReference type="InterPro" id="IPR036249">
    <property type="entry name" value="Thioredoxin-like_sf"/>
</dbReference>
<dbReference type="SFLD" id="SFLDS00019">
    <property type="entry name" value="Glutathione_Transferase_(cytos"/>
    <property type="match status" value="1"/>
</dbReference>
<accession>A0A371RFL6</accession>
<dbReference type="OrthoDB" id="509852at2"/>
<dbReference type="Gene3D" id="3.40.30.10">
    <property type="entry name" value="Glutaredoxin"/>
    <property type="match status" value="1"/>
</dbReference>
<dbReference type="InterPro" id="IPR004045">
    <property type="entry name" value="Glutathione_S-Trfase_N"/>
</dbReference>
<dbReference type="InParanoid" id="A0A371RFL6"/>
<evidence type="ECO:0000313" key="4">
    <source>
        <dbReference type="EMBL" id="RFB04249.1"/>
    </source>
</evidence>
<dbReference type="CDD" id="cd03042">
    <property type="entry name" value="GST_N_Zeta"/>
    <property type="match status" value="1"/>
</dbReference>
<dbReference type="InterPro" id="IPR040079">
    <property type="entry name" value="Glutathione_S-Trfase"/>
</dbReference>